<dbReference type="GO" id="GO:0005886">
    <property type="term" value="C:plasma membrane"/>
    <property type="evidence" value="ECO:0007669"/>
    <property type="project" value="UniProtKB-SubCell"/>
</dbReference>
<evidence type="ECO:0000313" key="9">
    <source>
        <dbReference type="EMBL" id="MBK1646283.1"/>
    </source>
</evidence>
<evidence type="ECO:0000256" key="4">
    <source>
        <dbReference type="ARBA" id="ARBA00022692"/>
    </source>
</evidence>
<evidence type="ECO:0000256" key="2">
    <source>
        <dbReference type="ARBA" id="ARBA00005811"/>
    </source>
</evidence>
<dbReference type="GO" id="GO:0015031">
    <property type="term" value="P:protein transport"/>
    <property type="evidence" value="ECO:0007669"/>
    <property type="project" value="UniProtKB-KW"/>
</dbReference>
<evidence type="ECO:0000256" key="7">
    <source>
        <dbReference type="RuleBase" id="RU003879"/>
    </source>
</evidence>
<comment type="subcellular location">
    <subcellularLocation>
        <location evidence="1">Cell membrane</location>
        <topology evidence="1">Single-pass membrane protein</topology>
    </subcellularLocation>
    <subcellularLocation>
        <location evidence="7">Cell membrane</location>
        <topology evidence="7">Single-pass type II membrane protein</topology>
    </subcellularLocation>
</comment>
<evidence type="ECO:0000313" key="10">
    <source>
        <dbReference type="Proteomes" id="UP001138802"/>
    </source>
</evidence>
<organism evidence="9 10">
    <name type="scientific">Thiocapsa imhoffii</name>
    <dbReference type="NCBI Taxonomy" id="382777"/>
    <lineage>
        <taxon>Bacteria</taxon>
        <taxon>Pseudomonadati</taxon>
        <taxon>Pseudomonadota</taxon>
        <taxon>Gammaproteobacteria</taxon>
        <taxon>Chromatiales</taxon>
        <taxon>Chromatiaceae</taxon>
        <taxon>Thiocapsa</taxon>
    </lineage>
</organism>
<dbReference type="EMBL" id="NRSD01000022">
    <property type="protein sequence ID" value="MBK1646283.1"/>
    <property type="molecule type" value="Genomic_DNA"/>
</dbReference>
<evidence type="ECO:0000256" key="8">
    <source>
        <dbReference type="SAM" id="Phobius"/>
    </source>
</evidence>
<dbReference type="InterPro" id="IPR003400">
    <property type="entry name" value="ExbD"/>
</dbReference>
<comment type="similarity">
    <text evidence="2 7">Belongs to the ExbD/TolR family.</text>
</comment>
<evidence type="ECO:0000256" key="5">
    <source>
        <dbReference type="ARBA" id="ARBA00022989"/>
    </source>
</evidence>
<dbReference type="PANTHER" id="PTHR30558">
    <property type="entry name" value="EXBD MEMBRANE COMPONENT OF PMF-DRIVEN MACROMOLECULE IMPORT SYSTEM"/>
    <property type="match status" value="1"/>
</dbReference>
<feature type="transmembrane region" description="Helical" evidence="8">
    <location>
        <begin position="12"/>
        <end position="32"/>
    </location>
</feature>
<keyword evidence="3" id="KW-1003">Cell membrane</keyword>
<evidence type="ECO:0000256" key="3">
    <source>
        <dbReference type="ARBA" id="ARBA00022475"/>
    </source>
</evidence>
<dbReference type="GO" id="GO:0022857">
    <property type="term" value="F:transmembrane transporter activity"/>
    <property type="evidence" value="ECO:0007669"/>
    <property type="project" value="InterPro"/>
</dbReference>
<name>A0A9X0WKK9_9GAMM</name>
<keyword evidence="7" id="KW-0653">Protein transport</keyword>
<dbReference type="AlphaFoldDB" id="A0A9X0WKK9"/>
<proteinExistence type="inferred from homology"/>
<gene>
    <name evidence="9" type="ORF">CKO25_16845</name>
</gene>
<keyword evidence="4 7" id="KW-0812">Transmembrane</keyword>
<accession>A0A9X0WKK9</accession>
<keyword evidence="7" id="KW-0813">Transport</keyword>
<keyword evidence="5 8" id="KW-1133">Transmembrane helix</keyword>
<reference evidence="9 10" key="1">
    <citation type="journal article" date="2020" name="Microorganisms">
        <title>Osmotic Adaptation and Compatible Solute Biosynthesis of Phototrophic Bacteria as Revealed from Genome Analyses.</title>
        <authorList>
            <person name="Imhoff J.F."/>
            <person name="Rahn T."/>
            <person name="Kunzel S."/>
            <person name="Keller A."/>
            <person name="Neulinger S.C."/>
        </authorList>
    </citation>
    <scope>NUCLEOTIDE SEQUENCE [LARGE SCALE GENOMIC DNA]</scope>
    <source>
        <strain evidence="9 10">DSM 21303</strain>
    </source>
</reference>
<comment type="caution">
    <text evidence="9">The sequence shown here is derived from an EMBL/GenBank/DDBJ whole genome shotgun (WGS) entry which is preliminary data.</text>
</comment>
<dbReference type="Proteomes" id="UP001138802">
    <property type="component" value="Unassembled WGS sequence"/>
</dbReference>
<keyword evidence="10" id="KW-1185">Reference proteome</keyword>
<evidence type="ECO:0000256" key="1">
    <source>
        <dbReference type="ARBA" id="ARBA00004162"/>
    </source>
</evidence>
<protein>
    <submittedName>
        <fullName evidence="9">Biopolymer transporter ExbD</fullName>
    </submittedName>
</protein>
<keyword evidence="6 8" id="KW-0472">Membrane</keyword>
<dbReference type="Gene3D" id="3.30.420.270">
    <property type="match status" value="1"/>
</dbReference>
<dbReference type="Pfam" id="PF02472">
    <property type="entry name" value="ExbD"/>
    <property type="match status" value="1"/>
</dbReference>
<evidence type="ECO:0000256" key="6">
    <source>
        <dbReference type="ARBA" id="ARBA00023136"/>
    </source>
</evidence>
<sequence>MRFENTHTRRRLVSLTPLIDVVFILLVFFMLASSLTPWQAVELEAPATASAGTPLLGAWLVRIRADGLDLNAEPIAPAALSAQVATRAQHDPTQAILVQPAAGVSLQELVDLLDLLRQAGATQLTLLSQ</sequence>